<evidence type="ECO:0000313" key="3">
    <source>
        <dbReference type="Proteomes" id="UP001189429"/>
    </source>
</evidence>
<evidence type="ECO:0000313" key="2">
    <source>
        <dbReference type="EMBL" id="CAK0803196.1"/>
    </source>
</evidence>
<evidence type="ECO:0000256" key="1">
    <source>
        <dbReference type="SAM" id="MobiDB-lite"/>
    </source>
</evidence>
<gene>
    <name evidence="2" type="ORF">PCOR1329_LOCUS10474</name>
</gene>
<accession>A0ABN9QDW3</accession>
<feature type="compositionally biased region" description="Gly residues" evidence="1">
    <location>
        <begin position="19"/>
        <end position="34"/>
    </location>
</feature>
<feature type="non-terminal residue" evidence="2">
    <location>
        <position position="1"/>
    </location>
</feature>
<dbReference type="EMBL" id="CAUYUJ010002971">
    <property type="protein sequence ID" value="CAK0803196.1"/>
    <property type="molecule type" value="Genomic_DNA"/>
</dbReference>
<name>A0ABN9QDW3_9DINO</name>
<keyword evidence="3" id="KW-1185">Reference proteome</keyword>
<dbReference type="Proteomes" id="UP001189429">
    <property type="component" value="Unassembled WGS sequence"/>
</dbReference>
<organism evidence="2 3">
    <name type="scientific">Prorocentrum cordatum</name>
    <dbReference type="NCBI Taxonomy" id="2364126"/>
    <lineage>
        <taxon>Eukaryota</taxon>
        <taxon>Sar</taxon>
        <taxon>Alveolata</taxon>
        <taxon>Dinophyceae</taxon>
        <taxon>Prorocentrales</taxon>
        <taxon>Prorocentraceae</taxon>
        <taxon>Prorocentrum</taxon>
    </lineage>
</organism>
<reference evidence="2" key="1">
    <citation type="submission" date="2023-10" db="EMBL/GenBank/DDBJ databases">
        <authorList>
            <person name="Chen Y."/>
            <person name="Shah S."/>
            <person name="Dougan E. K."/>
            <person name="Thang M."/>
            <person name="Chan C."/>
        </authorList>
    </citation>
    <scope>NUCLEOTIDE SEQUENCE [LARGE SCALE GENOMIC DNA]</scope>
</reference>
<sequence length="145" mass="15328">AGKGKEDWCRGRRRWRAPRGGGEGRGGGGGGGFGPHRRLHRAGDGELDAFNAKRSGAEWPAGVADEDSLKLKELTEKTSDAAKVVRDLAANALARAQKAEAGAKQRATEAAAEVAAFYARGQGRLKESKDVGQKAGWLLDYAKAK</sequence>
<feature type="region of interest" description="Disordered" evidence="1">
    <location>
        <begin position="1"/>
        <end position="42"/>
    </location>
</feature>
<proteinExistence type="predicted"/>
<feature type="compositionally biased region" description="Basic and acidic residues" evidence="1">
    <location>
        <begin position="1"/>
        <end position="10"/>
    </location>
</feature>
<comment type="caution">
    <text evidence="2">The sequence shown here is derived from an EMBL/GenBank/DDBJ whole genome shotgun (WGS) entry which is preliminary data.</text>
</comment>
<protein>
    <submittedName>
        <fullName evidence="2">Uncharacterized protein</fullName>
    </submittedName>
</protein>
<feature type="non-terminal residue" evidence="2">
    <location>
        <position position="145"/>
    </location>
</feature>